<evidence type="ECO:0000259" key="1">
    <source>
        <dbReference type="Pfam" id="PF13276"/>
    </source>
</evidence>
<evidence type="ECO:0000313" key="3">
    <source>
        <dbReference type="Proteomes" id="UP000641137"/>
    </source>
</evidence>
<dbReference type="SUPFAM" id="SSF53098">
    <property type="entry name" value="Ribonuclease H-like"/>
    <property type="match status" value="1"/>
</dbReference>
<proteinExistence type="predicted"/>
<protein>
    <recommendedName>
        <fullName evidence="1">HTH-like domain-containing protein</fullName>
    </recommendedName>
</protein>
<evidence type="ECO:0000313" key="2">
    <source>
        <dbReference type="EMBL" id="GHC81215.1"/>
    </source>
</evidence>
<comment type="caution">
    <text evidence="2">The sequence shown here is derived from an EMBL/GenBank/DDBJ whole genome shotgun (WGS) entry which is preliminary data.</text>
</comment>
<dbReference type="InterPro" id="IPR012337">
    <property type="entry name" value="RNaseH-like_sf"/>
</dbReference>
<reference evidence="2" key="2">
    <citation type="submission" date="2020-09" db="EMBL/GenBank/DDBJ databases">
        <authorList>
            <person name="Sun Q."/>
            <person name="Kim S."/>
        </authorList>
    </citation>
    <scope>NUCLEOTIDE SEQUENCE</scope>
    <source>
        <strain evidence="2">KCTC 42097</strain>
    </source>
</reference>
<dbReference type="InterPro" id="IPR025948">
    <property type="entry name" value="HTH-like_dom"/>
</dbReference>
<gene>
    <name evidence="2" type="ORF">GCM10010136_34590</name>
</gene>
<organism evidence="2 3">
    <name type="scientific">Limoniibacter endophyticus</name>
    <dbReference type="NCBI Taxonomy" id="1565040"/>
    <lineage>
        <taxon>Bacteria</taxon>
        <taxon>Pseudomonadati</taxon>
        <taxon>Pseudomonadota</taxon>
        <taxon>Alphaproteobacteria</taxon>
        <taxon>Hyphomicrobiales</taxon>
        <taxon>Bartonellaceae</taxon>
        <taxon>Limoniibacter</taxon>
    </lineage>
</organism>
<name>A0A8J3DLL3_9HYPH</name>
<sequence>MVTPDVKRDAVVHICAQHGVSQRRACEVLSFDRSSIRYRSVRPDDASIRDAMKKVASERRRFGYRRIHVMLDRQGIVMNLKKLRRLYREEKLTVRKRGGRKRALGTRRPLALPSRRDERWSLDFVSDAFTDGRRLRVLAVVDDFTRECLCLVADTSLSGGRLSRELDSLIAGRGSRRRLSLKTARK</sequence>
<dbReference type="Pfam" id="PF13276">
    <property type="entry name" value="HTH_21"/>
    <property type="match status" value="1"/>
</dbReference>
<dbReference type="PANTHER" id="PTHR47515:SF1">
    <property type="entry name" value="BLR2054 PROTEIN"/>
    <property type="match status" value="1"/>
</dbReference>
<dbReference type="Proteomes" id="UP000641137">
    <property type="component" value="Unassembled WGS sequence"/>
</dbReference>
<accession>A0A8J3DLL3</accession>
<dbReference type="PANTHER" id="PTHR47515">
    <property type="entry name" value="LOW CALCIUM RESPONSE LOCUS PROTEIN T"/>
    <property type="match status" value="1"/>
</dbReference>
<feature type="domain" description="HTH-like" evidence="1">
    <location>
        <begin position="47"/>
        <end position="97"/>
    </location>
</feature>
<keyword evidence="3" id="KW-1185">Reference proteome</keyword>
<reference evidence="2" key="1">
    <citation type="journal article" date="2014" name="Int. J. Syst. Evol. Microbiol.">
        <title>Complete genome sequence of Corynebacterium casei LMG S-19264T (=DSM 44701T), isolated from a smear-ripened cheese.</title>
        <authorList>
            <consortium name="US DOE Joint Genome Institute (JGI-PGF)"/>
            <person name="Walter F."/>
            <person name="Albersmeier A."/>
            <person name="Kalinowski J."/>
            <person name="Ruckert C."/>
        </authorList>
    </citation>
    <scope>NUCLEOTIDE SEQUENCE</scope>
    <source>
        <strain evidence="2">KCTC 42097</strain>
    </source>
</reference>
<dbReference type="EMBL" id="BMZO01000014">
    <property type="protein sequence ID" value="GHC81215.1"/>
    <property type="molecule type" value="Genomic_DNA"/>
</dbReference>
<dbReference type="AlphaFoldDB" id="A0A8J3DLL3"/>